<reference evidence="3 4" key="1">
    <citation type="submission" date="2019-08" db="EMBL/GenBank/DDBJ databases">
        <title>Ulvibacter marinistellae sp. nov., isolated from a starfish, Patiria pectinifera.</title>
        <authorList>
            <person name="Kawano K."/>
            <person name="Ushijima N."/>
            <person name="Kihara M."/>
            <person name="Itoh H."/>
        </authorList>
    </citation>
    <scope>NUCLEOTIDE SEQUENCE [LARGE SCALE GENOMIC DNA]</scope>
    <source>
        <strain evidence="3 4">KK4</strain>
    </source>
</reference>
<keyword evidence="4" id="KW-1185">Reference proteome</keyword>
<feature type="transmembrane region" description="Helical" evidence="1">
    <location>
        <begin position="74"/>
        <end position="93"/>
    </location>
</feature>
<feature type="transmembrane region" description="Helical" evidence="1">
    <location>
        <begin position="205"/>
        <end position="223"/>
    </location>
</feature>
<gene>
    <name evidence="3" type="ORF">ULMS_10450</name>
</gene>
<evidence type="ECO:0000313" key="4">
    <source>
        <dbReference type="Proteomes" id="UP000326994"/>
    </source>
</evidence>
<feature type="transmembrane region" description="Helical" evidence="1">
    <location>
        <begin position="316"/>
        <end position="333"/>
    </location>
</feature>
<sequence length="416" mass="46662">MTSKLERDFDELVGAQVISTEVQNNILEYYDTKKQAEPNKLFAIFGVLGSLLVGLGVILIIAHNWDDFSRGTKTIWAFLPLVIGQIAVAFSYFKRKGKSWVEGSATFLFFGIGASLSLVSQIYNISGSMSSLILTWMLLAAPLIYLLKSYASLLLHLLFATIYACNVGYFNDDIPWLYIPLVLFVLPAYFKNIKIAPSDNSTGMLHWLVPASILISLGAFVSGNDTVGFVMYMALFGLFYNIGHLTYFKSQKMRRNGYLLIGSLGTVITLLIASFRWVWNDGATFGNVTDIYITGFLIASAIGVLIYLFRQKSLKIFNPFQYAFLLFAGIFFFQEFDSMIPMVLTNILLLSMGLYAIYLGSKRNAFSILNYGLLIITSLIAFRFFDIEISFVIRGVLFVAIGVGFFVANYSMFKKQ</sequence>
<feature type="transmembrane region" description="Helical" evidence="1">
    <location>
        <begin position="153"/>
        <end position="170"/>
    </location>
</feature>
<feature type="transmembrane region" description="Helical" evidence="1">
    <location>
        <begin position="229"/>
        <end position="247"/>
    </location>
</feature>
<dbReference type="Pfam" id="PF09925">
    <property type="entry name" value="DUF2157"/>
    <property type="match status" value="1"/>
</dbReference>
<dbReference type="RefSeq" id="WP_151893449.1">
    <property type="nucleotide sequence ID" value="NZ_BKCF01000001.1"/>
</dbReference>
<name>A0A5J4FT31_9FLAO</name>
<accession>A0A5J4FT31</accession>
<feature type="transmembrane region" description="Helical" evidence="1">
    <location>
        <begin position="129"/>
        <end position="146"/>
    </location>
</feature>
<feature type="transmembrane region" description="Helical" evidence="1">
    <location>
        <begin position="105"/>
        <end position="123"/>
    </location>
</feature>
<feature type="transmembrane region" description="Helical" evidence="1">
    <location>
        <begin position="291"/>
        <end position="309"/>
    </location>
</feature>
<feature type="domain" description="DUF2157" evidence="2">
    <location>
        <begin position="11"/>
        <end position="149"/>
    </location>
</feature>
<dbReference type="Proteomes" id="UP000326994">
    <property type="component" value="Unassembled WGS sequence"/>
</dbReference>
<dbReference type="AlphaFoldDB" id="A0A5J4FT31"/>
<protein>
    <recommendedName>
        <fullName evidence="2">DUF2157 domain-containing protein</fullName>
    </recommendedName>
</protein>
<organism evidence="3 4">
    <name type="scientific">Patiriisocius marinistellae</name>
    <dbReference type="NCBI Taxonomy" id="2494560"/>
    <lineage>
        <taxon>Bacteria</taxon>
        <taxon>Pseudomonadati</taxon>
        <taxon>Bacteroidota</taxon>
        <taxon>Flavobacteriia</taxon>
        <taxon>Flavobacteriales</taxon>
        <taxon>Flavobacteriaceae</taxon>
        <taxon>Patiriisocius</taxon>
    </lineage>
</organism>
<comment type="caution">
    <text evidence="3">The sequence shown here is derived from an EMBL/GenBank/DDBJ whole genome shotgun (WGS) entry which is preliminary data.</text>
</comment>
<feature type="transmembrane region" description="Helical" evidence="1">
    <location>
        <begin position="259"/>
        <end position="279"/>
    </location>
</feature>
<keyword evidence="1" id="KW-0472">Membrane</keyword>
<dbReference type="EMBL" id="BKCF01000001">
    <property type="protein sequence ID" value="GEQ85537.1"/>
    <property type="molecule type" value="Genomic_DNA"/>
</dbReference>
<feature type="transmembrane region" description="Helical" evidence="1">
    <location>
        <begin position="365"/>
        <end position="385"/>
    </location>
</feature>
<feature type="transmembrane region" description="Helical" evidence="1">
    <location>
        <begin position="176"/>
        <end position="193"/>
    </location>
</feature>
<keyword evidence="1" id="KW-0812">Transmembrane</keyword>
<feature type="transmembrane region" description="Helical" evidence="1">
    <location>
        <begin position="41"/>
        <end position="62"/>
    </location>
</feature>
<proteinExistence type="predicted"/>
<evidence type="ECO:0000259" key="2">
    <source>
        <dbReference type="Pfam" id="PF09925"/>
    </source>
</evidence>
<keyword evidence="1" id="KW-1133">Transmembrane helix</keyword>
<dbReference type="InterPro" id="IPR018677">
    <property type="entry name" value="DUF2157"/>
</dbReference>
<feature type="transmembrane region" description="Helical" evidence="1">
    <location>
        <begin position="391"/>
        <end position="413"/>
    </location>
</feature>
<evidence type="ECO:0000313" key="3">
    <source>
        <dbReference type="EMBL" id="GEQ85537.1"/>
    </source>
</evidence>
<dbReference type="OrthoDB" id="642680at2"/>
<evidence type="ECO:0000256" key="1">
    <source>
        <dbReference type="SAM" id="Phobius"/>
    </source>
</evidence>
<feature type="transmembrane region" description="Helical" evidence="1">
    <location>
        <begin position="339"/>
        <end position="358"/>
    </location>
</feature>